<dbReference type="InterPro" id="IPR026893">
    <property type="entry name" value="Tyr/Ser_Pase_IphP-type"/>
</dbReference>
<dbReference type="PROSITE" id="PS00383">
    <property type="entry name" value="TYR_PHOSPHATASE_1"/>
    <property type="match status" value="1"/>
</dbReference>
<dbReference type="PANTHER" id="PTHR31126">
    <property type="entry name" value="TYROSINE-PROTEIN PHOSPHATASE"/>
    <property type="match status" value="1"/>
</dbReference>
<dbReference type="AlphaFoldDB" id="A0A6A5ZE91"/>
<dbReference type="Proteomes" id="UP000799770">
    <property type="component" value="Unassembled WGS sequence"/>
</dbReference>
<organism evidence="2 3">
    <name type="scientific">Lophiotrema nucula</name>
    <dbReference type="NCBI Taxonomy" id="690887"/>
    <lineage>
        <taxon>Eukaryota</taxon>
        <taxon>Fungi</taxon>
        <taxon>Dikarya</taxon>
        <taxon>Ascomycota</taxon>
        <taxon>Pezizomycotina</taxon>
        <taxon>Dothideomycetes</taxon>
        <taxon>Pleosporomycetidae</taxon>
        <taxon>Pleosporales</taxon>
        <taxon>Lophiotremataceae</taxon>
        <taxon>Lophiotrema</taxon>
    </lineage>
</organism>
<dbReference type="OrthoDB" id="449382at2759"/>
<dbReference type="InterPro" id="IPR029021">
    <property type="entry name" value="Prot-tyrosine_phosphatase-like"/>
</dbReference>
<evidence type="ECO:0000313" key="2">
    <source>
        <dbReference type="EMBL" id="KAF2117525.1"/>
    </source>
</evidence>
<name>A0A6A5ZE91_9PLEO</name>
<accession>A0A6A5ZE91</accession>
<dbReference type="Pfam" id="PF13350">
    <property type="entry name" value="Y_phosphatase3"/>
    <property type="match status" value="1"/>
</dbReference>
<keyword evidence="3" id="KW-1185">Reference proteome</keyword>
<feature type="domain" description="Tyrosine specific protein phosphatases" evidence="1">
    <location>
        <begin position="133"/>
        <end position="183"/>
    </location>
</feature>
<protein>
    <submittedName>
        <fullName evidence="2">Protein-tyrosine phosphatase-like protein</fullName>
    </submittedName>
</protein>
<dbReference type="SUPFAM" id="SSF52799">
    <property type="entry name" value="(Phosphotyrosine protein) phosphatases II"/>
    <property type="match status" value="1"/>
</dbReference>
<proteinExistence type="predicted"/>
<reference evidence="2" key="1">
    <citation type="journal article" date="2020" name="Stud. Mycol.">
        <title>101 Dothideomycetes genomes: a test case for predicting lifestyles and emergence of pathogens.</title>
        <authorList>
            <person name="Haridas S."/>
            <person name="Albert R."/>
            <person name="Binder M."/>
            <person name="Bloem J."/>
            <person name="Labutti K."/>
            <person name="Salamov A."/>
            <person name="Andreopoulos B."/>
            <person name="Baker S."/>
            <person name="Barry K."/>
            <person name="Bills G."/>
            <person name="Bluhm B."/>
            <person name="Cannon C."/>
            <person name="Castanera R."/>
            <person name="Culley D."/>
            <person name="Daum C."/>
            <person name="Ezra D."/>
            <person name="Gonzalez J."/>
            <person name="Henrissat B."/>
            <person name="Kuo A."/>
            <person name="Liang C."/>
            <person name="Lipzen A."/>
            <person name="Lutzoni F."/>
            <person name="Magnuson J."/>
            <person name="Mondo S."/>
            <person name="Nolan M."/>
            <person name="Ohm R."/>
            <person name="Pangilinan J."/>
            <person name="Park H.-J."/>
            <person name="Ramirez L."/>
            <person name="Alfaro M."/>
            <person name="Sun H."/>
            <person name="Tritt A."/>
            <person name="Yoshinaga Y."/>
            <person name="Zwiers L.-H."/>
            <person name="Turgeon B."/>
            <person name="Goodwin S."/>
            <person name="Spatafora J."/>
            <person name="Crous P."/>
            <person name="Grigoriev I."/>
        </authorList>
    </citation>
    <scope>NUCLEOTIDE SEQUENCE</scope>
    <source>
        <strain evidence="2">CBS 627.86</strain>
    </source>
</reference>
<gene>
    <name evidence="2" type="ORF">BDV96DRAFT_643898</name>
</gene>
<dbReference type="InterPro" id="IPR016130">
    <property type="entry name" value="Tyr_Pase_AS"/>
</dbReference>
<dbReference type="PANTHER" id="PTHR31126:SF73">
    <property type="entry name" value="TYROSINE SPECIFIC PROTEIN PHOSPHATASES DOMAIN-CONTAINING PROTEIN"/>
    <property type="match status" value="1"/>
</dbReference>
<evidence type="ECO:0000259" key="1">
    <source>
        <dbReference type="PROSITE" id="PS50056"/>
    </source>
</evidence>
<dbReference type="EMBL" id="ML977318">
    <property type="protein sequence ID" value="KAF2117525.1"/>
    <property type="molecule type" value="Genomic_DNA"/>
</dbReference>
<dbReference type="InterPro" id="IPR000387">
    <property type="entry name" value="Tyr_Pase_dom"/>
</dbReference>
<sequence length="279" mass="30851">MSTQTITYELKTLVKTDMREAIDKDIIGEVLSKDPFISVPGVINIRDIGVNASPYLRRGLVYRSGALHKVDGSSIALLKDTLGIKLILDLRVDCELEKQPTPAIEGVRNVHLNATRQPKAKDMSTFIESGGKKGFVSIYGDVLEVHQPSIRYALEWIRDEGTPLLFHCTAGKDRTGVLAAVILGLAGVPKDVIADDYVLSRLGIEPSREVLLAMLKVWDKGWTAETPGMAEFAQVKAEFMLATLEMVDEKYGGMEGYVKRELGFSDEDVEKIKKNLRGE</sequence>
<dbReference type="PROSITE" id="PS50056">
    <property type="entry name" value="TYR_PHOSPHATASE_2"/>
    <property type="match status" value="1"/>
</dbReference>
<dbReference type="Gene3D" id="3.90.190.10">
    <property type="entry name" value="Protein tyrosine phosphatase superfamily"/>
    <property type="match status" value="1"/>
</dbReference>
<evidence type="ECO:0000313" key="3">
    <source>
        <dbReference type="Proteomes" id="UP000799770"/>
    </source>
</evidence>
<dbReference type="GO" id="GO:0004721">
    <property type="term" value="F:phosphoprotein phosphatase activity"/>
    <property type="evidence" value="ECO:0007669"/>
    <property type="project" value="InterPro"/>
</dbReference>